<keyword evidence="2" id="KW-0812">Transmembrane</keyword>
<evidence type="ECO:0000313" key="4">
    <source>
        <dbReference type="Proteomes" id="UP000321617"/>
    </source>
</evidence>
<evidence type="ECO:0000256" key="1">
    <source>
        <dbReference type="SAM" id="MobiDB-lite"/>
    </source>
</evidence>
<feature type="compositionally biased region" description="Low complexity" evidence="1">
    <location>
        <begin position="12"/>
        <end position="30"/>
    </location>
</feature>
<feature type="compositionally biased region" description="Pro residues" evidence="1">
    <location>
        <begin position="1"/>
        <end position="11"/>
    </location>
</feature>
<feature type="region of interest" description="Disordered" evidence="1">
    <location>
        <begin position="234"/>
        <end position="264"/>
    </location>
</feature>
<dbReference type="OrthoDB" id="5188205at2"/>
<proteinExistence type="predicted"/>
<dbReference type="RefSeq" id="WP_147133743.1">
    <property type="nucleotide sequence ID" value="NZ_BAABIJ010000001.1"/>
</dbReference>
<feature type="transmembrane region" description="Helical" evidence="2">
    <location>
        <begin position="98"/>
        <end position="118"/>
    </location>
</feature>
<accession>A0A562VBM5</accession>
<evidence type="ECO:0000256" key="2">
    <source>
        <dbReference type="SAM" id="Phobius"/>
    </source>
</evidence>
<feature type="region of interest" description="Disordered" evidence="1">
    <location>
        <begin position="1"/>
        <end position="39"/>
    </location>
</feature>
<dbReference type="EMBL" id="VLLL01000005">
    <property type="protein sequence ID" value="TWJ15294.1"/>
    <property type="molecule type" value="Genomic_DNA"/>
</dbReference>
<keyword evidence="2" id="KW-0472">Membrane</keyword>
<feature type="transmembrane region" description="Helical" evidence="2">
    <location>
        <begin position="197"/>
        <end position="216"/>
    </location>
</feature>
<keyword evidence="2" id="KW-1133">Transmembrane helix</keyword>
<feature type="transmembrane region" description="Helical" evidence="2">
    <location>
        <begin position="46"/>
        <end position="69"/>
    </location>
</feature>
<sequence>MSRSPNPPGIPEPAEGTTTAEAGAAGAHHPAAPPVREPRSRGRDALAALGVLALLAFLGLPLGVIWVTATPRVELVRVPGGWGLTQENPEQYMAADGVFALIGLAAGVIAGVMVWVLLPRRRGPWVLTGLVLGSIACQLVAWWFGRMGRDGYLASMEQAQVGWHYWRWPELKMVDFNPAAAVESLADGRITEGMGHLALGVLATMAFTAAFVYTVCAGWSRFADLRADGPGSDVAYHTETLPGSETPPQVSKPADYPRSGAETH</sequence>
<evidence type="ECO:0000313" key="3">
    <source>
        <dbReference type="EMBL" id="TWJ15294.1"/>
    </source>
</evidence>
<reference evidence="3 4" key="1">
    <citation type="journal article" date="2013" name="Stand. Genomic Sci.">
        <title>Genomic Encyclopedia of Type Strains, Phase I: The one thousand microbial genomes (KMG-I) project.</title>
        <authorList>
            <person name="Kyrpides N.C."/>
            <person name="Woyke T."/>
            <person name="Eisen J.A."/>
            <person name="Garrity G."/>
            <person name="Lilburn T.G."/>
            <person name="Beck B.J."/>
            <person name="Whitman W.B."/>
            <person name="Hugenholtz P."/>
            <person name="Klenk H.P."/>
        </authorList>
    </citation>
    <scope>NUCLEOTIDE SEQUENCE [LARGE SCALE GENOMIC DNA]</scope>
    <source>
        <strain evidence="3 4">DSM 45044</strain>
    </source>
</reference>
<dbReference type="Proteomes" id="UP000321617">
    <property type="component" value="Unassembled WGS sequence"/>
</dbReference>
<feature type="transmembrane region" description="Helical" evidence="2">
    <location>
        <begin position="125"/>
        <end position="145"/>
    </location>
</feature>
<protein>
    <recommendedName>
        <fullName evidence="5">DUF2567 domain-containing protein</fullName>
    </recommendedName>
</protein>
<dbReference type="AlphaFoldDB" id="A0A562VBM5"/>
<gene>
    <name evidence="3" type="ORF">LX16_0994</name>
</gene>
<organism evidence="3 4">
    <name type="scientific">Stackebrandtia albiflava</name>
    <dbReference type="NCBI Taxonomy" id="406432"/>
    <lineage>
        <taxon>Bacteria</taxon>
        <taxon>Bacillati</taxon>
        <taxon>Actinomycetota</taxon>
        <taxon>Actinomycetes</taxon>
        <taxon>Glycomycetales</taxon>
        <taxon>Glycomycetaceae</taxon>
        <taxon>Stackebrandtia</taxon>
    </lineage>
</organism>
<evidence type="ECO:0008006" key="5">
    <source>
        <dbReference type="Google" id="ProtNLM"/>
    </source>
</evidence>
<name>A0A562VBM5_9ACTN</name>
<comment type="caution">
    <text evidence="3">The sequence shown here is derived from an EMBL/GenBank/DDBJ whole genome shotgun (WGS) entry which is preliminary data.</text>
</comment>
<keyword evidence="4" id="KW-1185">Reference proteome</keyword>